<keyword evidence="3 5" id="KW-0238">DNA-binding</keyword>
<gene>
    <name evidence="7" type="ordered locus">PB2503_11619</name>
</gene>
<keyword evidence="8" id="KW-1185">Reference proteome</keyword>
<feature type="DNA-binding region" description="H-T-H motif" evidence="5">
    <location>
        <begin position="61"/>
        <end position="80"/>
    </location>
</feature>
<keyword evidence="1" id="KW-0678">Repressor</keyword>
<name>E0TCY6_PARBH</name>
<keyword evidence="2" id="KW-0805">Transcription regulation</keyword>
<dbReference type="SUPFAM" id="SSF48498">
    <property type="entry name" value="Tetracyclin repressor-like, C-terminal domain"/>
    <property type="match status" value="1"/>
</dbReference>
<dbReference type="eggNOG" id="COG1309">
    <property type="taxonomic scope" value="Bacteria"/>
</dbReference>
<dbReference type="OrthoDB" id="9808189at2"/>
<dbReference type="KEGG" id="pbr:PB2503_11619"/>
<reference evidence="8" key="1">
    <citation type="submission" date="2010-08" db="EMBL/GenBank/DDBJ databases">
        <title>Genome sequence of Parvularcula bermudensis HTCC2503.</title>
        <authorList>
            <person name="Kang D.-M."/>
            <person name="Oh H.-M."/>
            <person name="Cho J.-C."/>
        </authorList>
    </citation>
    <scope>NUCLEOTIDE SEQUENCE [LARGE SCALE GENOMIC DNA]</scope>
    <source>
        <strain evidence="8">ATCC BAA-594 / HTCC2503 / KCTC 12087</strain>
    </source>
</reference>
<dbReference type="InterPro" id="IPR001647">
    <property type="entry name" value="HTH_TetR"/>
</dbReference>
<evidence type="ECO:0000313" key="7">
    <source>
        <dbReference type="EMBL" id="ADM10369.1"/>
    </source>
</evidence>
<dbReference type="Pfam" id="PF13977">
    <property type="entry name" value="TetR_C_6"/>
    <property type="match status" value="1"/>
</dbReference>
<dbReference type="Pfam" id="PF00440">
    <property type="entry name" value="TetR_N"/>
    <property type="match status" value="1"/>
</dbReference>
<dbReference type="Gene3D" id="1.10.357.10">
    <property type="entry name" value="Tetracycline Repressor, domain 2"/>
    <property type="match status" value="1"/>
</dbReference>
<reference evidence="7 8" key="2">
    <citation type="journal article" date="2011" name="J. Bacteriol.">
        <title>Complete genome sequence of strain HTCC2503T of Parvularcula bermudensis, the type species of the order "Parvularculales" in the class Alphaproteobacteria.</title>
        <authorList>
            <person name="Oh H.M."/>
            <person name="Kang I."/>
            <person name="Vergin K.L."/>
            <person name="Kang D."/>
            <person name="Rhee K.H."/>
            <person name="Giovannoni S.J."/>
            <person name="Cho J.C."/>
        </authorList>
    </citation>
    <scope>NUCLEOTIDE SEQUENCE [LARGE SCALE GENOMIC DNA]</scope>
    <source>
        <strain evidence="8">ATCC BAA-594 / HTCC2503 / KCTC 12087</strain>
    </source>
</reference>
<dbReference type="PRINTS" id="PR00455">
    <property type="entry name" value="HTHTETR"/>
</dbReference>
<dbReference type="Proteomes" id="UP000001302">
    <property type="component" value="Chromosome"/>
</dbReference>
<dbReference type="PROSITE" id="PS50977">
    <property type="entry name" value="HTH_TETR_2"/>
    <property type="match status" value="1"/>
</dbReference>
<proteinExistence type="predicted"/>
<protein>
    <submittedName>
        <fullName evidence="7">Putative Transcriptional Regulator, TetR family protein</fullName>
    </submittedName>
</protein>
<evidence type="ECO:0000256" key="5">
    <source>
        <dbReference type="PROSITE-ProRule" id="PRU00335"/>
    </source>
</evidence>
<dbReference type="InterPro" id="IPR036271">
    <property type="entry name" value="Tet_transcr_reg_TetR-rel_C_sf"/>
</dbReference>
<dbReference type="STRING" id="314260.PB2503_11619"/>
<evidence type="ECO:0000313" key="8">
    <source>
        <dbReference type="Proteomes" id="UP000001302"/>
    </source>
</evidence>
<dbReference type="InterPro" id="IPR023772">
    <property type="entry name" value="DNA-bd_HTH_TetR-type_CS"/>
</dbReference>
<dbReference type="InterPro" id="IPR050109">
    <property type="entry name" value="HTH-type_TetR-like_transc_reg"/>
</dbReference>
<evidence type="ECO:0000256" key="1">
    <source>
        <dbReference type="ARBA" id="ARBA00022491"/>
    </source>
</evidence>
<dbReference type="PANTHER" id="PTHR30055:SF226">
    <property type="entry name" value="HTH-TYPE TRANSCRIPTIONAL REGULATOR PKSA"/>
    <property type="match status" value="1"/>
</dbReference>
<dbReference type="SUPFAM" id="SSF46689">
    <property type="entry name" value="Homeodomain-like"/>
    <property type="match status" value="1"/>
</dbReference>
<dbReference type="HOGENOM" id="CLU_069356_15_12_5"/>
<dbReference type="AlphaFoldDB" id="E0TCY6"/>
<evidence type="ECO:0000259" key="6">
    <source>
        <dbReference type="PROSITE" id="PS50977"/>
    </source>
</evidence>
<evidence type="ECO:0000256" key="4">
    <source>
        <dbReference type="ARBA" id="ARBA00023163"/>
    </source>
</evidence>
<dbReference type="GO" id="GO:0000976">
    <property type="term" value="F:transcription cis-regulatory region binding"/>
    <property type="evidence" value="ECO:0007669"/>
    <property type="project" value="TreeGrafter"/>
</dbReference>
<dbReference type="InterPro" id="IPR039538">
    <property type="entry name" value="BetI_C"/>
</dbReference>
<organism evidence="7 8">
    <name type="scientific">Parvularcula bermudensis (strain ATCC BAA-594 / HTCC2503 / KCTC 12087)</name>
    <dbReference type="NCBI Taxonomy" id="314260"/>
    <lineage>
        <taxon>Bacteria</taxon>
        <taxon>Pseudomonadati</taxon>
        <taxon>Pseudomonadota</taxon>
        <taxon>Alphaproteobacteria</taxon>
        <taxon>Parvularculales</taxon>
        <taxon>Parvularculaceae</taxon>
        <taxon>Parvularcula</taxon>
    </lineage>
</organism>
<evidence type="ECO:0000256" key="3">
    <source>
        <dbReference type="ARBA" id="ARBA00023125"/>
    </source>
</evidence>
<dbReference type="InterPro" id="IPR009057">
    <property type="entry name" value="Homeodomain-like_sf"/>
</dbReference>
<evidence type="ECO:0000256" key="2">
    <source>
        <dbReference type="ARBA" id="ARBA00023015"/>
    </source>
</evidence>
<keyword evidence="4" id="KW-0804">Transcription</keyword>
<feature type="domain" description="HTH tetR-type" evidence="6">
    <location>
        <begin position="38"/>
        <end position="98"/>
    </location>
</feature>
<sequence>MNIQSKTYYDKVNELAPIMFAWAGEGMATADTLFECPRSRREDILEAAAACFVEEGFHGASMARIAKRADVSPGHIYHYFESKDELIHEIIRTEEARHLSFFDDLADLDAPELRAFLIGRVKEGVTKTTRLFHSVLTLETLAEASRNPDVSAIVHRYDTQIHRRFSALLRDTLGLKDADHRVEVLRTLFSGLAIRTVRNPNLDATALTPQIVRAVAAILTPDPEQNAESHIDQSES</sequence>
<dbReference type="EMBL" id="CP002156">
    <property type="protein sequence ID" value="ADM10369.1"/>
    <property type="molecule type" value="Genomic_DNA"/>
</dbReference>
<dbReference type="GO" id="GO:0003700">
    <property type="term" value="F:DNA-binding transcription factor activity"/>
    <property type="evidence" value="ECO:0007669"/>
    <property type="project" value="TreeGrafter"/>
</dbReference>
<dbReference type="RefSeq" id="WP_013301343.1">
    <property type="nucleotide sequence ID" value="NC_014414.1"/>
</dbReference>
<dbReference type="PANTHER" id="PTHR30055">
    <property type="entry name" value="HTH-TYPE TRANSCRIPTIONAL REGULATOR RUTR"/>
    <property type="match status" value="1"/>
</dbReference>
<accession>E0TCY6</accession>
<dbReference type="PROSITE" id="PS01081">
    <property type="entry name" value="HTH_TETR_1"/>
    <property type="match status" value="1"/>
</dbReference>